<dbReference type="EMBL" id="JAQNDN010000002">
    <property type="protein sequence ID" value="MDC0667370.1"/>
    <property type="molecule type" value="Genomic_DNA"/>
</dbReference>
<gene>
    <name evidence="1" type="ORF">POL58_06465</name>
</gene>
<name>A0ABT5AZV0_9BACT</name>
<reference evidence="1 2" key="1">
    <citation type="submission" date="2022-11" db="EMBL/GenBank/DDBJ databases">
        <title>Minimal conservation of predation-associated metabolite biosynthetic gene clusters underscores biosynthetic potential of Myxococcota including descriptions for ten novel species: Archangium lansinium sp. nov., Myxococcus landrumus sp. nov., Nannocystis bai.</title>
        <authorList>
            <person name="Ahearne A."/>
            <person name="Stevens C."/>
            <person name="Dowd S."/>
        </authorList>
    </citation>
    <scope>NUCLEOTIDE SEQUENCE [LARGE SCALE GENOMIC DNA]</scope>
    <source>
        <strain evidence="1 2">NCELM</strain>
    </source>
</reference>
<accession>A0ABT5AZV0</accession>
<comment type="caution">
    <text evidence="1">The sequence shown here is derived from an EMBL/GenBank/DDBJ whole genome shotgun (WGS) entry which is preliminary data.</text>
</comment>
<evidence type="ECO:0000313" key="1">
    <source>
        <dbReference type="EMBL" id="MDC0667370.1"/>
    </source>
</evidence>
<sequence>MRHLFSKCGDGVCYCWQWGIEGRLKAIGFPHSDDPESQARDDAALARQRESIIYAFTGSWRLSEEAAALPPEVLRSLQEQALAKARMDWPSREPSQWTTRIVSVSTSRERVSATVEVWDGDQEIRTAYVDHPPRPPRRRPSWYL</sequence>
<dbReference type="Proteomes" id="UP001217838">
    <property type="component" value="Unassembled WGS sequence"/>
</dbReference>
<keyword evidence="2" id="KW-1185">Reference proteome</keyword>
<proteinExistence type="predicted"/>
<dbReference type="RefSeq" id="WP_271995396.1">
    <property type="nucleotide sequence ID" value="NZ_JAQNDN010000002.1"/>
</dbReference>
<organism evidence="1 2">
    <name type="scientific">Nannocystis radixulma</name>
    <dbReference type="NCBI Taxonomy" id="2995305"/>
    <lineage>
        <taxon>Bacteria</taxon>
        <taxon>Pseudomonadati</taxon>
        <taxon>Myxococcota</taxon>
        <taxon>Polyangia</taxon>
        <taxon>Nannocystales</taxon>
        <taxon>Nannocystaceae</taxon>
        <taxon>Nannocystis</taxon>
    </lineage>
</organism>
<evidence type="ECO:0000313" key="2">
    <source>
        <dbReference type="Proteomes" id="UP001217838"/>
    </source>
</evidence>
<protein>
    <submittedName>
        <fullName evidence="1">Uncharacterized protein</fullName>
    </submittedName>
</protein>